<dbReference type="Pfam" id="PF02687">
    <property type="entry name" value="FtsX"/>
    <property type="match status" value="1"/>
</dbReference>
<keyword evidence="3 6" id="KW-0812">Transmembrane</keyword>
<feature type="transmembrane region" description="Helical" evidence="6">
    <location>
        <begin position="285"/>
        <end position="306"/>
    </location>
</feature>
<evidence type="ECO:0000256" key="4">
    <source>
        <dbReference type="ARBA" id="ARBA00022989"/>
    </source>
</evidence>
<comment type="caution">
    <text evidence="9">The sequence shown here is derived from an EMBL/GenBank/DDBJ whole genome shotgun (WGS) entry which is preliminary data.</text>
</comment>
<name>A0ABT3KY50_9BURK</name>
<dbReference type="EMBL" id="QZCW01000004">
    <property type="protein sequence ID" value="MCW5323263.1"/>
    <property type="molecule type" value="Genomic_DNA"/>
</dbReference>
<dbReference type="Proteomes" id="UP001208935">
    <property type="component" value="Unassembled WGS sequence"/>
</dbReference>
<evidence type="ECO:0000256" key="2">
    <source>
        <dbReference type="ARBA" id="ARBA00022475"/>
    </source>
</evidence>
<dbReference type="InterPro" id="IPR025857">
    <property type="entry name" value="MacB_PCD"/>
</dbReference>
<feature type="transmembrane region" description="Helical" evidence="6">
    <location>
        <begin position="20"/>
        <end position="43"/>
    </location>
</feature>
<feature type="transmembrane region" description="Helical" evidence="6">
    <location>
        <begin position="327"/>
        <end position="352"/>
    </location>
</feature>
<evidence type="ECO:0000256" key="1">
    <source>
        <dbReference type="ARBA" id="ARBA00004651"/>
    </source>
</evidence>
<keyword evidence="2" id="KW-1003">Cell membrane</keyword>
<dbReference type="Pfam" id="PF12704">
    <property type="entry name" value="MacB_PCD"/>
    <property type="match status" value="1"/>
</dbReference>
<gene>
    <name evidence="9" type="ORF">D5039_19600</name>
</gene>
<keyword evidence="4 6" id="KW-1133">Transmembrane helix</keyword>
<evidence type="ECO:0000256" key="6">
    <source>
        <dbReference type="SAM" id="Phobius"/>
    </source>
</evidence>
<feature type="transmembrane region" description="Helical" evidence="6">
    <location>
        <begin position="372"/>
        <end position="394"/>
    </location>
</feature>
<evidence type="ECO:0000259" key="8">
    <source>
        <dbReference type="Pfam" id="PF12704"/>
    </source>
</evidence>
<proteinExistence type="predicted"/>
<organism evidence="9 10">
    <name type="scientific">Verminephrobacter aporrectodeae subsp. tuberculatae</name>
    <dbReference type="NCBI Taxonomy" id="1110392"/>
    <lineage>
        <taxon>Bacteria</taxon>
        <taxon>Pseudomonadati</taxon>
        <taxon>Pseudomonadota</taxon>
        <taxon>Betaproteobacteria</taxon>
        <taxon>Burkholderiales</taxon>
        <taxon>Comamonadaceae</taxon>
        <taxon>Verminephrobacter</taxon>
    </lineage>
</organism>
<evidence type="ECO:0000259" key="7">
    <source>
        <dbReference type="Pfam" id="PF02687"/>
    </source>
</evidence>
<dbReference type="InterPro" id="IPR003838">
    <property type="entry name" value="ABC3_permease_C"/>
</dbReference>
<evidence type="ECO:0000313" key="10">
    <source>
        <dbReference type="Proteomes" id="UP001208935"/>
    </source>
</evidence>
<dbReference type="PANTHER" id="PTHR43738">
    <property type="entry name" value="ABC TRANSPORTER, MEMBRANE PROTEIN"/>
    <property type="match status" value="1"/>
</dbReference>
<reference evidence="10" key="1">
    <citation type="submission" date="2023-07" db="EMBL/GenBank/DDBJ databases">
        <title>Verminephrobacter genomes.</title>
        <authorList>
            <person name="Lund M.B."/>
        </authorList>
    </citation>
    <scope>NUCLEOTIDE SEQUENCE [LARGE SCALE GENOMIC DNA]</scope>
    <source>
        <strain evidence="10">AtM5-05</strain>
    </source>
</reference>
<sequence>MRTVPDLVRLSWRYLWSRPLAALLNLLLLALGLAAITLVLLVATQLDAAFERDLNGIDLVVGAKGSPLQLILAGVFHIDVPTGNIPLQEVQALRNDPLVAQIIPLSMGDSYRGRRIVGTTPDYVAHYHATLAQGRMWQEPMEAVLGASVLRTMADAAPDGAALLGARFIGSHGLGEGGHAHGEHPYRITGVLAPCGCVLDRLILTATESVWRVHEDATADDPGDLEILAQEREVTVALVRYRSPLAAATLPRRINSDTALQAAAPAVEISRLLRLLGLGADVLRAFGGVLLAVAVLSVFIALCNAVRERRADLAMLRMLGAPPRRVAGLLLCEALWLAALACALGLLLGHALAHGLGRVLQAQGLLPVSGLLWLPAEAGLPLLAGALAAFAALLPSVLAYRTDVAELLSQP</sequence>
<dbReference type="RefSeq" id="WP_265283201.1">
    <property type="nucleotide sequence ID" value="NZ_QZCW01000004.1"/>
</dbReference>
<dbReference type="InterPro" id="IPR051125">
    <property type="entry name" value="ABC-4/HrtB_transporter"/>
</dbReference>
<dbReference type="GeneID" id="77320713"/>
<protein>
    <submittedName>
        <fullName evidence="9">FtsX-like permease family protein</fullName>
    </submittedName>
</protein>
<comment type="subcellular location">
    <subcellularLocation>
        <location evidence="1">Cell membrane</location>
        <topology evidence="1">Multi-pass membrane protein</topology>
    </subcellularLocation>
</comment>
<keyword evidence="5 6" id="KW-0472">Membrane</keyword>
<evidence type="ECO:0000256" key="5">
    <source>
        <dbReference type="ARBA" id="ARBA00023136"/>
    </source>
</evidence>
<accession>A0ABT3KY50</accession>
<evidence type="ECO:0000313" key="9">
    <source>
        <dbReference type="EMBL" id="MCW5323263.1"/>
    </source>
</evidence>
<dbReference type="PANTHER" id="PTHR43738:SF2">
    <property type="entry name" value="ABC TRANSPORTER PERMEASE"/>
    <property type="match status" value="1"/>
</dbReference>
<evidence type="ECO:0000256" key="3">
    <source>
        <dbReference type="ARBA" id="ARBA00022692"/>
    </source>
</evidence>
<keyword evidence="10" id="KW-1185">Reference proteome</keyword>
<feature type="domain" description="MacB-like periplasmic core" evidence="8">
    <location>
        <begin position="23"/>
        <end position="194"/>
    </location>
</feature>
<feature type="domain" description="ABC3 transporter permease C-terminal" evidence="7">
    <location>
        <begin position="285"/>
        <end position="396"/>
    </location>
</feature>